<dbReference type="HOGENOM" id="CLU_2224090_0_0_1"/>
<feature type="region of interest" description="Disordered" evidence="1">
    <location>
        <begin position="84"/>
        <end position="106"/>
    </location>
</feature>
<dbReference type="AlphaFoldDB" id="B6H7Q3"/>
<keyword evidence="3" id="KW-1185">Reference proteome</keyword>
<organism evidence="2 3">
    <name type="scientific">Penicillium rubens (strain ATCC 28089 / DSM 1075 / NRRL 1951 / Wisconsin 54-1255)</name>
    <name type="common">Penicillium chrysogenum</name>
    <dbReference type="NCBI Taxonomy" id="500485"/>
    <lineage>
        <taxon>Eukaryota</taxon>
        <taxon>Fungi</taxon>
        <taxon>Dikarya</taxon>
        <taxon>Ascomycota</taxon>
        <taxon>Pezizomycotina</taxon>
        <taxon>Eurotiomycetes</taxon>
        <taxon>Eurotiomycetidae</taxon>
        <taxon>Eurotiales</taxon>
        <taxon>Aspergillaceae</taxon>
        <taxon>Penicillium</taxon>
        <taxon>Penicillium chrysogenum species complex</taxon>
    </lineage>
</organism>
<dbReference type="VEuPathDB" id="FungiDB:PCH_Pc16g08010"/>
<feature type="compositionally biased region" description="Polar residues" evidence="1">
    <location>
        <begin position="93"/>
        <end position="106"/>
    </location>
</feature>
<evidence type="ECO:0000313" key="2">
    <source>
        <dbReference type="EMBL" id="CAP93471.1"/>
    </source>
</evidence>
<protein>
    <submittedName>
        <fullName evidence="2">Uncharacterized protein</fullName>
    </submittedName>
</protein>
<accession>B6H7Q3</accession>
<dbReference type="Proteomes" id="UP000000724">
    <property type="component" value="Contig Pc00c16"/>
</dbReference>
<sequence>MPYLYPAASKSPRPGILFCRGGERARGNVYEINPNYGHNNDMIRPMDGNTVLFFTEADVVAMAKDNVTTRSKLAGLICPERTELTAAPPGSITEGSSASSVFDKSE</sequence>
<evidence type="ECO:0000256" key="1">
    <source>
        <dbReference type="SAM" id="MobiDB-lite"/>
    </source>
</evidence>
<dbReference type="EMBL" id="AM920431">
    <property type="protein sequence ID" value="CAP93471.1"/>
    <property type="molecule type" value="Genomic_DNA"/>
</dbReference>
<reference evidence="2 3" key="1">
    <citation type="journal article" date="2008" name="Nat. Biotechnol.">
        <title>Genome sequencing and analysis of the filamentous fungus Penicillium chrysogenum.</title>
        <authorList>
            <person name="van den Berg M.A."/>
            <person name="Albang R."/>
            <person name="Albermann K."/>
            <person name="Badger J.H."/>
            <person name="Daran J.-M."/>
            <person name="Driessen A.J.M."/>
            <person name="Garcia-Estrada C."/>
            <person name="Fedorova N.D."/>
            <person name="Harris D.M."/>
            <person name="Heijne W.H.M."/>
            <person name="Joardar V.S."/>
            <person name="Kiel J.A.K.W."/>
            <person name="Kovalchuk A."/>
            <person name="Martin J.F."/>
            <person name="Nierman W.C."/>
            <person name="Nijland J.G."/>
            <person name="Pronk J.T."/>
            <person name="Roubos J.A."/>
            <person name="van der Klei I.J."/>
            <person name="van Peij N.N.M.E."/>
            <person name="Veenhuis M."/>
            <person name="von Doehren H."/>
            <person name="Wagner C."/>
            <person name="Wortman J.R."/>
            <person name="Bovenberg R.A.L."/>
        </authorList>
    </citation>
    <scope>NUCLEOTIDE SEQUENCE [LARGE SCALE GENOMIC DNA]</scope>
    <source>
        <strain evidence="3">ATCC 28089 / DSM 1075 / NRRL 1951 / Wisconsin 54-1255</strain>
    </source>
</reference>
<evidence type="ECO:0000313" key="3">
    <source>
        <dbReference type="Proteomes" id="UP000000724"/>
    </source>
</evidence>
<dbReference type="OrthoDB" id="10570979at2759"/>
<proteinExistence type="predicted"/>
<name>B6H7Q3_PENRW</name>
<gene>
    <name evidence="2" type="ORF">Pc16g08010</name>
    <name evidence="2" type="ORF">PCH_Pc16g08010</name>
</gene>